<dbReference type="InterPro" id="IPR036282">
    <property type="entry name" value="Glutathione-S-Trfase_C_sf"/>
</dbReference>
<evidence type="ECO:0000256" key="1">
    <source>
        <dbReference type="ARBA" id="ARBA00007409"/>
    </source>
</evidence>
<gene>
    <name evidence="6" type="ORF">FHW18_000570</name>
</gene>
<protein>
    <submittedName>
        <fullName evidence="6">Glutathione S-transferase</fullName>
        <ecNumber evidence="6">2.5.1.18</ecNumber>
    </submittedName>
</protein>
<comment type="caution">
    <text evidence="6">The sequence shown here is derived from an EMBL/GenBank/DDBJ whole genome shotgun (WGS) entry which is preliminary data.</text>
</comment>
<reference evidence="6 7" key="1">
    <citation type="submission" date="2020-07" db="EMBL/GenBank/DDBJ databases">
        <title>Genomic Encyclopedia of Type Strains, Phase IV (KMG-V): Genome sequencing to study the core and pangenomes of soil and plant-associated prokaryotes.</title>
        <authorList>
            <person name="Whitman W."/>
        </authorList>
    </citation>
    <scope>NUCLEOTIDE SEQUENCE [LARGE SCALE GENOMIC DNA]</scope>
    <source>
        <strain evidence="6 7">SAS40</strain>
    </source>
</reference>
<dbReference type="GO" id="GO:0004364">
    <property type="term" value="F:glutathione transferase activity"/>
    <property type="evidence" value="ECO:0007669"/>
    <property type="project" value="UniProtKB-EC"/>
</dbReference>
<dbReference type="Pfam" id="PF00043">
    <property type="entry name" value="GST_C"/>
    <property type="match status" value="1"/>
</dbReference>
<evidence type="ECO:0000256" key="2">
    <source>
        <dbReference type="ARBA" id="ARBA00022679"/>
    </source>
</evidence>
<dbReference type="InterPro" id="IPR010987">
    <property type="entry name" value="Glutathione-S-Trfase_C-like"/>
</dbReference>
<dbReference type="FunFam" id="3.40.30.10:FF:000039">
    <property type="entry name" value="Glutathione S-transferase domain"/>
    <property type="match status" value="1"/>
</dbReference>
<dbReference type="PROSITE" id="PS50405">
    <property type="entry name" value="GST_CTER"/>
    <property type="match status" value="1"/>
</dbReference>
<dbReference type="Gene3D" id="1.20.1050.10">
    <property type="match status" value="1"/>
</dbReference>
<dbReference type="EMBL" id="JACBYR010000001">
    <property type="protein sequence ID" value="NYE81299.1"/>
    <property type="molecule type" value="Genomic_DNA"/>
</dbReference>
<name>A0A7Y9LIU2_9BURK</name>
<dbReference type="InterPro" id="IPR036249">
    <property type="entry name" value="Thioredoxin-like_sf"/>
</dbReference>
<accession>A0A7Y9LIU2</accession>
<feature type="domain" description="GST N-terminal" evidence="4">
    <location>
        <begin position="1"/>
        <end position="81"/>
    </location>
</feature>
<dbReference type="InterPro" id="IPR040079">
    <property type="entry name" value="Glutathione_S-Trfase"/>
</dbReference>
<evidence type="ECO:0000313" key="7">
    <source>
        <dbReference type="Proteomes" id="UP000542125"/>
    </source>
</evidence>
<evidence type="ECO:0000256" key="3">
    <source>
        <dbReference type="RuleBase" id="RU003494"/>
    </source>
</evidence>
<dbReference type="PANTHER" id="PTHR44051">
    <property type="entry name" value="GLUTATHIONE S-TRANSFERASE-RELATED"/>
    <property type="match status" value="1"/>
</dbReference>
<dbReference type="CDD" id="cd03180">
    <property type="entry name" value="GST_C_2"/>
    <property type="match status" value="1"/>
</dbReference>
<dbReference type="SFLD" id="SFLDG00358">
    <property type="entry name" value="Main_(cytGST)"/>
    <property type="match status" value="1"/>
</dbReference>
<proteinExistence type="inferred from homology"/>
<dbReference type="EC" id="2.5.1.18" evidence="6"/>
<evidence type="ECO:0000259" key="5">
    <source>
        <dbReference type="PROSITE" id="PS50405"/>
    </source>
</evidence>
<sequence>MIKIWGRITSINVRKVVWAARELGLEFDRIDVGGAFGGLDTPEYIGMNPNSKIPTLDDNGYILSESNAIVRYLSAQYGSGSLWPEDTRKRGEADRWMDWQATEFGPASTPVFWQLIRTPEDKRDPKVITDSTAACARLGRILDHALEGRKHIAGDTFTMADIIVGCVADRWLNLPIDRPDTPNVRRWFDTLAARPAAQGILNQPLV</sequence>
<keyword evidence="2 6" id="KW-0808">Transferase</keyword>
<dbReference type="Pfam" id="PF02798">
    <property type="entry name" value="GST_N"/>
    <property type="match status" value="1"/>
</dbReference>
<feature type="domain" description="GST C-terminal" evidence="5">
    <location>
        <begin position="86"/>
        <end position="206"/>
    </location>
</feature>
<keyword evidence="7" id="KW-1185">Reference proteome</keyword>
<dbReference type="RefSeq" id="WP_179583208.1">
    <property type="nucleotide sequence ID" value="NZ_JACBYR010000001.1"/>
</dbReference>
<comment type="similarity">
    <text evidence="1 3">Belongs to the GST superfamily.</text>
</comment>
<dbReference type="Proteomes" id="UP000542125">
    <property type="component" value="Unassembled WGS sequence"/>
</dbReference>
<dbReference type="SFLD" id="SFLDG01150">
    <property type="entry name" value="Main.1:_Beta-like"/>
    <property type="match status" value="1"/>
</dbReference>
<dbReference type="SUPFAM" id="SSF52833">
    <property type="entry name" value="Thioredoxin-like"/>
    <property type="match status" value="1"/>
</dbReference>
<dbReference type="SUPFAM" id="SSF47616">
    <property type="entry name" value="GST C-terminal domain-like"/>
    <property type="match status" value="1"/>
</dbReference>
<dbReference type="AlphaFoldDB" id="A0A7Y9LIU2"/>
<dbReference type="PROSITE" id="PS50404">
    <property type="entry name" value="GST_NTER"/>
    <property type="match status" value="1"/>
</dbReference>
<dbReference type="PANTHER" id="PTHR44051:SF19">
    <property type="entry name" value="DISULFIDE-BOND OXIDOREDUCTASE YFCG"/>
    <property type="match status" value="1"/>
</dbReference>
<dbReference type="CDD" id="cd03047">
    <property type="entry name" value="GST_N_2"/>
    <property type="match status" value="1"/>
</dbReference>
<evidence type="ECO:0000259" key="4">
    <source>
        <dbReference type="PROSITE" id="PS50404"/>
    </source>
</evidence>
<dbReference type="InterPro" id="IPR004045">
    <property type="entry name" value="Glutathione_S-Trfase_N"/>
</dbReference>
<organism evidence="6 7">
    <name type="scientific">Pigmentiphaga litoralis</name>
    <dbReference type="NCBI Taxonomy" id="516702"/>
    <lineage>
        <taxon>Bacteria</taxon>
        <taxon>Pseudomonadati</taxon>
        <taxon>Pseudomonadota</taxon>
        <taxon>Betaproteobacteria</taxon>
        <taxon>Burkholderiales</taxon>
        <taxon>Alcaligenaceae</taxon>
        <taxon>Pigmentiphaga</taxon>
    </lineage>
</organism>
<dbReference type="SFLD" id="SFLDS00019">
    <property type="entry name" value="Glutathione_Transferase_(cytos"/>
    <property type="match status" value="1"/>
</dbReference>
<dbReference type="Gene3D" id="3.40.30.10">
    <property type="entry name" value="Glutaredoxin"/>
    <property type="match status" value="1"/>
</dbReference>
<evidence type="ECO:0000313" key="6">
    <source>
        <dbReference type="EMBL" id="NYE81299.1"/>
    </source>
</evidence>
<dbReference type="InterPro" id="IPR004046">
    <property type="entry name" value="GST_C"/>
</dbReference>